<dbReference type="Proteomes" id="UP000814243">
    <property type="component" value="Unassembled WGS sequence"/>
</dbReference>
<protein>
    <submittedName>
        <fullName evidence="2">Uncharacterized protein</fullName>
    </submittedName>
</protein>
<comment type="caution">
    <text evidence="2">The sequence shown here is derived from an EMBL/GenBank/DDBJ whole genome shotgun (WGS) entry which is preliminary data.</text>
</comment>
<feature type="region of interest" description="Disordered" evidence="1">
    <location>
        <begin position="94"/>
        <end position="126"/>
    </location>
</feature>
<name>A0A922MK94_SPOEX</name>
<evidence type="ECO:0000256" key="1">
    <source>
        <dbReference type="SAM" id="MobiDB-lite"/>
    </source>
</evidence>
<evidence type="ECO:0000313" key="2">
    <source>
        <dbReference type="EMBL" id="KAH9638845.1"/>
    </source>
</evidence>
<sequence length="126" mass="14734">MSNIRNTENFMNEPHLRHDNELPKENQSIVKVLGSVHNNLYSDDIDFDVDSFDNDEYYDYNIEEQYIENGNENDSSEESSLWFVNTNSPEYYYRDGDSIDYNNNNEDEPNNVVSETDSGACSDYDI</sequence>
<dbReference type="EMBL" id="JACEFF010000368">
    <property type="protein sequence ID" value="KAH9638845.1"/>
    <property type="molecule type" value="Genomic_DNA"/>
</dbReference>
<organism evidence="2 3">
    <name type="scientific">Spodoptera exigua</name>
    <name type="common">Beet armyworm</name>
    <name type="synonym">Noctua fulgens</name>
    <dbReference type="NCBI Taxonomy" id="7107"/>
    <lineage>
        <taxon>Eukaryota</taxon>
        <taxon>Metazoa</taxon>
        <taxon>Ecdysozoa</taxon>
        <taxon>Arthropoda</taxon>
        <taxon>Hexapoda</taxon>
        <taxon>Insecta</taxon>
        <taxon>Pterygota</taxon>
        <taxon>Neoptera</taxon>
        <taxon>Endopterygota</taxon>
        <taxon>Lepidoptera</taxon>
        <taxon>Glossata</taxon>
        <taxon>Ditrysia</taxon>
        <taxon>Noctuoidea</taxon>
        <taxon>Noctuidae</taxon>
        <taxon>Amphipyrinae</taxon>
        <taxon>Spodoptera</taxon>
    </lineage>
</organism>
<accession>A0A922MK94</accession>
<gene>
    <name evidence="2" type="ORF">HF086_012798</name>
</gene>
<dbReference type="AlphaFoldDB" id="A0A922MK94"/>
<feature type="compositionally biased region" description="Polar residues" evidence="1">
    <location>
        <begin position="1"/>
        <end position="10"/>
    </location>
</feature>
<proteinExistence type="predicted"/>
<evidence type="ECO:0000313" key="3">
    <source>
        <dbReference type="Proteomes" id="UP000814243"/>
    </source>
</evidence>
<reference evidence="2" key="1">
    <citation type="journal article" date="2021" name="G3 (Bethesda)">
        <title>Genome and transcriptome analysis of the beet armyworm Spodoptera exigua reveals targets for pest control. .</title>
        <authorList>
            <person name="Simon S."/>
            <person name="Breeschoten T."/>
            <person name="Jansen H.J."/>
            <person name="Dirks R.P."/>
            <person name="Schranz M.E."/>
            <person name="Ros V.I.D."/>
        </authorList>
    </citation>
    <scope>NUCLEOTIDE SEQUENCE</scope>
    <source>
        <strain evidence="2">TB_SE_WUR_2020</strain>
    </source>
</reference>
<feature type="region of interest" description="Disordered" evidence="1">
    <location>
        <begin position="1"/>
        <end position="22"/>
    </location>
</feature>